<dbReference type="CDD" id="cd12718">
    <property type="entry name" value="RRM_BRAP2"/>
    <property type="match status" value="1"/>
</dbReference>
<dbReference type="GO" id="GO:0005737">
    <property type="term" value="C:cytoplasm"/>
    <property type="evidence" value="ECO:0007669"/>
    <property type="project" value="TreeGrafter"/>
</dbReference>
<gene>
    <name evidence="9" type="primary">RvY_18393-1</name>
    <name evidence="9" type="synonym">RvY_18393.1</name>
    <name evidence="9" type="ORF">RvY_18393</name>
</gene>
<evidence type="ECO:0000256" key="6">
    <source>
        <dbReference type="SAM" id="MobiDB-lite"/>
    </source>
</evidence>
<feature type="coiled-coil region" evidence="5">
    <location>
        <begin position="506"/>
        <end position="544"/>
    </location>
</feature>
<feature type="region of interest" description="Disordered" evidence="6">
    <location>
        <begin position="566"/>
        <end position="598"/>
    </location>
</feature>
<dbReference type="STRING" id="947166.A0A1D1W5K8"/>
<keyword evidence="10" id="KW-1185">Reference proteome</keyword>
<dbReference type="OrthoDB" id="273556at2759"/>
<keyword evidence="3" id="KW-0862">Zinc</keyword>
<feature type="domain" description="RING-type" evidence="7">
    <location>
        <begin position="255"/>
        <end position="295"/>
    </location>
</feature>
<organism evidence="9 10">
    <name type="scientific">Ramazzottius varieornatus</name>
    <name type="common">Water bear</name>
    <name type="synonym">Tardigrade</name>
    <dbReference type="NCBI Taxonomy" id="947166"/>
    <lineage>
        <taxon>Eukaryota</taxon>
        <taxon>Metazoa</taxon>
        <taxon>Ecdysozoa</taxon>
        <taxon>Tardigrada</taxon>
        <taxon>Eutardigrada</taxon>
        <taxon>Parachela</taxon>
        <taxon>Hypsibioidea</taxon>
        <taxon>Ramazzottiidae</taxon>
        <taxon>Ramazzottius</taxon>
    </lineage>
</organism>
<dbReference type="PROSITE" id="PS50089">
    <property type="entry name" value="ZF_RING_2"/>
    <property type="match status" value="1"/>
</dbReference>
<evidence type="ECO:0000313" key="9">
    <source>
        <dbReference type="EMBL" id="GAV08742.1"/>
    </source>
</evidence>
<dbReference type="PANTHER" id="PTHR24007:SF7">
    <property type="entry name" value="BRCA1-ASSOCIATED PROTEIN"/>
    <property type="match status" value="1"/>
</dbReference>
<dbReference type="AlphaFoldDB" id="A0A1D1W5K8"/>
<dbReference type="PANTHER" id="PTHR24007">
    <property type="entry name" value="BRCA1-ASSOCIATED PROTEIN"/>
    <property type="match status" value="1"/>
</dbReference>
<keyword evidence="2 4" id="KW-0863">Zinc-finger</keyword>
<evidence type="ECO:0008006" key="11">
    <source>
        <dbReference type="Google" id="ProtNLM"/>
    </source>
</evidence>
<feature type="domain" description="UBP-type" evidence="8">
    <location>
        <begin position="292"/>
        <end position="386"/>
    </location>
</feature>
<comment type="caution">
    <text evidence="9">The sequence shown here is derived from an EMBL/GenBank/DDBJ whole genome shotgun (WGS) entry which is preliminary data.</text>
</comment>
<name>A0A1D1W5K8_RAMVA</name>
<evidence type="ECO:0000259" key="8">
    <source>
        <dbReference type="PROSITE" id="PS50271"/>
    </source>
</evidence>
<proteinExistence type="predicted"/>
<dbReference type="InterPro" id="IPR001841">
    <property type="entry name" value="Znf_RING"/>
</dbReference>
<dbReference type="Gene3D" id="3.30.40.10">
    <property type="entry name" value="Zinc/RING finger domain, C3HC4 (zinc finger)"/>
    <property type="match status" value="2"/>
</dbReference>
<dbReference type="Pfam" id="PF07576">
    <property type="entry name" value="BRAP2"/>
    <property type="match status" value="1"/>
</dbReference>
<dbReference type="CDD" id="cd16457">
    <property type="entry name" value="RING-H2_BRAP2"/>
    <property type="match status" value="1"/>
</dbReference>
<dbReference type="SMART" id="SM00184">
    <property type="entry name" value="RING"/>
    <property type="match status" value="1"/>
</dbReference>
<dbReference type="GO" id="GO:0008270">
    <property type="term" value="F:zinc ion binding"/>
    <property type="evidence" value="ECO:0007669"/>
    <property type="project" value="UniProtKB-KW"/>
</dbReference>
<evidence type="ECO:0000313" key="10">
    <source>
        <dbReference type="Proteomes" id="UP000186922"/>
    </source>
</evidence>
<evidence type="ECO:0000256" key="4">
    <source>
        <dbReference type="PROSITE-ProRule" id="PRU00502"/>
    </source>
</evidence>
<evidence type="ECO:0000259" key="7">
    <source>
        <dbReference type="PROSITE" id="PS50089"/>
    </source>
</evidence>
<dbReference type="Pfam" id="PF13639">
    <property type="entry name" value="zf-RING_2"/>
    <property type="match status" value="1"/>
</dbReference>
<sequence length="598" mass="68264">MSVWMVILRLELPTEARSPASFDFATERHSKQLYEPVVPRFYDSKAEFQAAVKRARGKRNFRSYRIETYSPADVAKRTMAQGANEKPAIRSRHTSMRSDTGGDSASESGVSNDEYCVQFYYGNPSVEMVKGVLHLFRENERTSLKPNVARSSLLCMLAVPAYLSTHDLLRFAAPFAAEIERLKIIRDQTPNQYMVLLRFRSQESADLFYDHFNGVPFTSIEPGICHLAYVAKVDCVQDMEGGGMSLKGVTELPTCAFCLERMDEAANGVLTILCNHSFHSACLDQWVDSSCPVCRYFQTPQMAEEQACSTCGMSSDDLWLCVICGNIGCGRYSDKHAFVHFEETQHTYALNMKTQRVWDYVGDGYVHRLIQGQDADNKVVEYQAGSGQQDEKLESITLEYTYLLTTQLESQRHYFEERIENLARAGEEEREKMRRNFDELFAKEKQLSEQRRIEALCAAERRAEELGQELEARLTKERDALDKKYQQTVTKLVKVTKDLETEKHMNECLRSNQNEHTAIIEKLKKEKELAAAEASKEITDLKEQITDLMFHMQTTSRVEELPEAIRQEIQEGNINTQASARSGASTSSAKSRARRRNE</sequence>
<dbReference type="Pfam" id="PF02148">
    <property type="entry name" value="zf-UBP"/>
    <property type="match status" value="1"/>
</dbReference>
<dbReference type="InterPro" id="IPR034932">
    <property type="entry name" value="BRAP2_RRM"/>
</dbReference>
<keyword evidence="1" id="KW-0479">Metal-binding</keyword>
<dbReference type="InterPro" id="IPR011422">
    <property type="entry name" value="BRAP2/ETP1_RRM"/>
</dbReference>
<dbReference type="SUPFAM" id="SSF57850">
    <property type="entry name" value="RING/U-box"/>
    <property type="match status" value="2"/>
</dbReference>
<feature type="compositionally biased region" description="Low complexity" evidence="6">
    <location>
        <begin position="578"/>
        <end position="590"/>
    </location>
</feature>
<accession>A0A1D1W5K8</accession>
<reference evidence="9 10" key="1">
    <citation type="journal article" date="2016" name="Nat. Commun.">
        <title>Extremotolerant tardigrade genome and improved radiotolerance of human cultured cells by tardigrade-unique protein.</title>
        <authorList>
            <person name="Hashimoto T."/>
            <person name="Horikawa D.D."/>
            <person name="Saito Y."/>
            <person name="Kuwahara H."/>
            <person name="Kozuka-Hata H."/>
            <person name="Shin-I T."/>
            <person name="Minakuchi Y."/>
            <person name="Ohishi K."/>
            <person name="Motoyama A."/>
            <person name="Aizu T."/>
            <person name="Enomoto A."/>
            <person name="Kondo K."/>
            <person name="Tanaka S."/>
            <person name="Hara Y."/>
            <person name="Koshikawa S."/>
            <person name="Sagara H."/>
            <person name="Miura T."/>
            <person name="Yokobori S."/>
            <person name="Miyagawa K."/>
            <person name="Suzuki Y."/>
            <person name="Kubo T."/>
            <person name="Oyama M."/>
            <person name="Kohara Y."/>
            <person name="Fujiyama A."/>
            <person name="Arakawa K."/>
            <person name="Katayama T."/>
            <person name="Toyoda A."/>
            <person name="Kunieda T."/>
        </authorList>
    </citation>
    <scope>NUCLEOTIDE SEQUENCE [LARGE SCALE GENOMIC DNA]</scope>
    <source>
        <strain evidence="9 10">YOKOZUNA-1</strain>
    </source>
</reference>
<evidence type="ECO:0000256" key="5">
    <source>
        <dbReference type="SAM" id="Coils"/>
    </source>
</evidence>
<keyword evidence="5" id="KW-0175">Coiled coil</keyword>
<dbReference type="SMART" id="SM00290">
    <property type="entry name" value="ZnF_UBP"/>
    <property type="match status" value="1"/>
</dbReference>
<dbReference type="Proteomes" id="UP000186922">
    <property type="component" value="Unassembled WGS sequence"/>
</dbReference>
<feature type="region of interest" description="Disordered" evidence="6">
    <location>
        <begin position="77"/>
        <end position="109"/>
    </location>
</feature>
<dbReference type="GO" id="GO:0016567">
    <property type="term" value="P:protein ubiquitination"/>
    <property type="evidence" value="ECO:0007669"/>
    <property type="project" value="TreeGrafter"/>
</dbReference>
<evidence type="ECO:0000256" key="3">
    <source>
        <dbReference type="ARBA" id="ARBA00022833"/>
    </source>
</evidence>
<evidence type="ECO:0000256" key="1">
    <source>
        <dbReference type="ARBA" id="ARBA00022723"/>
    </source>
</evidence>
<dbReference type="GO" id="GO:0061630">
    <property type="term" value="F:ubiquitin protein ligase activity"/>
    <property type="evidence" value="ECO:0007669"/>
    <property type="project" value="TreeGrafter"/>
</dbReference>
<protein>
    <recommendedName>
        <fullName evidence="11">BRCA1-associated protein</fullName>
    </recommendedName>
</protein>
<dbReference type="EMBL" id="BDGG01000018">
    <property type="protein sequence ID" value="GAV08742.1"/>
    <property type="molecule type" value="Genomic_DNA"/>
</dbReference>
<dbReference type="InterPro" id="IPR013083">
    <property type="entry name" value="Znf_RING/FYVE/PHD"/>
</dbReference>
<dbReference type="InterPro" id="IPR047243">
    <property type="entry name" value="RING-H2_BRAP2"/>
</dbReference>
<feature type="coiled-coil region" evidence="5">
    <location>
        <begin position="416"/>
        <end position="450"/>
    </location>
</feature>
<dbReference type="InterPro" id="IPR001607">
    <property type="entry name" value="Znf_UBP"/>
</dbReference>
<dbReference type="GO" id="GO:0007265">
    <property type="term" value="P:Ras protein signal transduction"/>
    <property type="evidence" value="ECO:0007669"/>
    <property type="project" value="TreeGrafter"/>
</dbReference>
<dbReference type="PROSITE" id="PS50271">
    <property type="entry name" value="ZF_UBP"/>
    <property type="match status" value="1"/>
</dbReference>
<evidence type="ECO:0000256" key="2">
    <source>
        <dbReference type="ARBA" id="ARBA00022771"/>
    </source>
</evidence>
<feature type="compositionally biased region" description="Polar residues" evidence="6">
    <location>
        <begin position="97"/>
        <end position="109"/>
    </location>
</feature>